<gene>
    <name evidence="1" type="ORF">GCM10007939_06530</name>
</gene>
<dbReference type="EMBL" id="BSNN01000002">
    <property type="protein sequence ID" value="GLQ34370.1"/>
    <property type="molecule type" value="Genomic_DNA"/>
</dbReference>
<sequence length="100" mass="10929">MVAQENCVQDVDNGFSHFVVNIQWEYGRNLRISAQNTTDSLALRSGREPIIITGTPVLSFTNCYVKSIDSGFEYTCFKGNGLVIDGPSPELGQGDLSMGH</sequence>
<evidence type="ECO:0000313" key="1">
    <source>
        <dbReference type="EMBL" id="GLQ34370.1"/>
    </source>
</evidence>
<keyword evidence="2" id="KW-1185">Reference proteome</keyword>
<protein>
    <submittedName>
        <fullName evidence="1">Uncharacterized protein</fullName>
    </submittedName>
</protein>
<proteinExistence type="predicted"/>
<evidence type="ECO:0000313" key="2">
    <source>
        <dbReference type="Proteomes" id="UP001156694"/>
    </source>
</evidence>
<comment type="caution">
    <text evidence="1">The sequence shown here is derived from an EMBL/GenBank/DDBJ whole genome shotgun (WGS) entry which is preliminary data.</text>
</comment>
<name>A0ABQ5VSG7_9RHOB</name>
<reference evidence="2" key="1">
    <citation type="journal article" date="2019" name="Int. J. Syst. Evol. Microbiol.">
        <title>The Global Catalogue of Microorganisms (GCM) 10K type strain sequencing project: providing services to taxonomists for standard genome sequencing and annotation.</title>
        <authorList>
            <consortium name="The Broad Institute Genomics Platform"/>
            <consortium name="The Broad Institute Genome Sequencing Center for Infectious Disease"/>
            <person name="Wu L."/>
            <person name="Ma J."/>
        </authorList>
    </citation>
    <scope>NUCLEOTIDE SEQUENCE [LARGE SCALE GENOMIC DNA]</scope>
    <source>
        <strain evidence="2">NBRC 110140</strain>
    </source>
</reference>
<accession>A0ABQ5VSG7</accession>
<dbReference type="Proteomes" id="UP001156694">
    <property type="component" value="Unassembled WGS sequence"/>
</dbReference>
<organism evidence="1 2">
    <name type="scientific">Amylibacter marinus</name>
    <dbReference type="NCBI Taxonomy" id="1475483"/>
    <lineage>
        <taxon>Bacteria</taxon>
        <taxon>Pseudomonadati</taxon>
        <taxon>Pseudomonadota</taxon>
        <taxon>Alphaproteobacteria</taxon>
        <taxon>Rhodobacterales</taxon>
        <taxon>Paracoccaceae</taxon>
        <taxon>Amylibacter</taxon>
    </lineage>
</organism>